<dbReference type="NCBIfam" id="TIGR01003">
    <property type="entry name" value="PTS_HPr_family"/>
    <property type="match status" value="1"/>
</dbReference>
<dbReference type="CDD" id="cd00367">
    <property type="entry name" value="PTS-HPr_like"/>
    <property type="match status" value="1"/>
</dbReference>
<evidence type="ECO:0000256" key="3">
    <source>
        <dbReference type="ARBA" id="ARBA00020422"/>
    </source>
</evidence>
<evidence type="ECO:0000256" key="2">
    <source>
        <dbReference type="ARBA" id="ARBA00004496"/>
    </source>
</evidence>
<dbReference type="PANTHER" id="PTHR33705">
    <property type="entry name" value="PHOSPHOCARRIER PROTEIN HPR"/>
    <property type="match status" value="1"/>
</dbReference>
<name>A0A4Z0D8A9_9FIRM</name>
<dbReference type="PRINTS" id="PR00107">
    <property type="entry name" value="PHOSPHOCPHPR"/>
</dbReference>
<evidence type="ECO:0000256" key="4">
    <source>
        <dbReference type="ARBA" id="ARBA00022490"/>
    </source>
</evidence>
<dbReference type="RefSeq" id="WP_135270598.1">
    <property type="nucleotide sequence ID" value="NZ_SRIB01000003.1"/>
</dbReference>
<dbReference type="AlphaFoldDB" id="A0A4Z0D8A9"/>
<feature type="domain" description="HPr" evidence="6">
    <location>
        <begin position="1"/>
        <end position="87"/>
    </location>
</feature>
<accession>A0A4Z0D8A9</accession>
<dbReference type="PROSITE" id="PS51350">
    <property type="entry name" value="PTS_HPR_DOM"/>
    <property type="match status" value="1"/>
</dbReference>
<evidence type="ECO:0000256" key="5">
    <source>
        <dbReference type="ARBA" id="ARBA00022683"/>
    </source>
</evidence>
<reference evidence="7 8" key="1">
    <citation type="submission" date="2019-03" db="EMBL/GenBank/DDBJ databases">
        <title>Draft genome sequence data and analysis of a Fermenting Bacterium, Soehngenia longevitae strain 1933PT, isolated from petroleum reservoir in Azerbaijan.</title>
        <authorList>
            <person name="Grouzdev D.S."/>
            <person name="Bidzhieva S.K."/>
            <person name="Sokolova D.S."/>
            <person name="Tourova T.P."/>
            <person name="Poltaraus A.B."/>
            <person name="Nazina T.N."/>
        </authorList>
    </citation>
    <scope>NUCLEOTIDE SEQUENCE [LARGE SCALE GENOMIC DNA]</scope>
    <source>
        <strain evidence="7 8">1933P</strain>
    </source>
</reference>
<dbReference type="PANTHER" id="PTHR33705:SF2">
    <property type="entry name" value="PHOSPHOCARRIER PROTEIN NPR"/>
    <property type="match status" value="1"/>
</dbReference>
<comment type="caution">
    <text evidence="7">The sequence shown here is derived from an EMBL/GenBank/DDBJ whole genome shotgun (WGS) entry which is preliminary data.</text>
</comment>
<sequence length="87" mass="9480">MKKLEVTLENETGLHARPASLLVKEASKYKSNITIELDGQEYVAKSIMSVLSMGAGKGTHLIFKAEGEDEEAAIEGIKNLIDQNFGE</sequence>
<evidence type="ECO:0000313" key="7">
    <source>
        <dbReference type="EMBL" id="TFZ41117.1"/>
    </source>
</evidence>
<comment type="function">
    <text evidence="1">General (non sugar-specific) component of the phosphoenolpyruvate-dependent sugar phosphotransferase system (sugar PTS). This major carbohydrate active-transport system catalyzes the phosphorylation of incoming sugar substrates concomitantly with their translocation across the cell membrane. The phosphoryl group from phosphoenolpyruvate (PEP) is transferred to the phosphoryl carrier protein HPr by enzyme I. Phospho-HPr then transfers it to the PTS EIIA domain.</text>
</comment>
<dbReference type="InterPro" id="IPR000032">
    <property type="entry name" value="HPr-like"/>
</dbReference>
<dbReference type="GO" id="GO:0009401">
    <property type="term" value="P:phosphoenolpyruvate-dependent sugar phosphotransferase system"/>
    <property type="evidence" value="ECO:0007669"/>
    <property type="project" value="UniProtKB-KW"/>
</dbReference>
<dbReference type="SUPFAM" id="SSF55594">
    <property type="entry name" value="HPr-like"/>
    <property type="match status" value="1"/>
</dbReference>
<dbReference type="InterPro" id="IPR035895">
    <property type="entry name" value="HPr-like_sf"/>
</dbReference>
<evidence type="ECO:0000256" key="1">
    <source>
        <dbReference type="ARBA" id="ARBA00003681"/>
    </source>
</evidence>
<evidence type="ECO:0000313" key="8">
    <source>
        <dbReference type="Proteomes" id="UP000298381"/>
    </source>
</evidence>
<dbReference type="Pfam" id="PF00381">
    <property type="entry name" value="PTS-HPr"/>
    <property type="match status" value="1"/>
</dbReference>
<gene>
    <name evidence="7" type="ORF">E4100_03190</name>
</gene>
<dbReference type="GO" id="GO:0005737">
    <property type="term" value="C:cytoplasm"/>
    <property type="evidence" value="ECO:0007669"/>
    <property type="project" value="UniProtKB-SubCell"/>
</dbReference>
<organism evidence="7 8">
    <name type="scientific">Soehngenia longivitae</name>
    <dbReference type="NCBI Taxonomy" id="2562294"/>
    <lineage>
        <taxon>Bacteria</taxon>
        <taxon>Bacillati</taxon>
        <taxon>Bacillota</taxon>
        <taxon>Tissierellia</taxon>
        <taxon>Tissierellales</taxon>
        <taxon>Tissierellaceae</taxon>
        <taxon>Soehngenia</taxon>
    </lineage>
</organism>
<dbReference type="InterPro" id="IPR050399">
    <property type="entry name" value="HPr"/>
</dbReference>
<dbReference type="EMBL" id="SRIB01000003">
    <property type="protein sequence ID" value="TFZ41117.1"/>
    <property type="molecule type" value="Genomic_DNA"/>
</dbReference>
<dbReference type="Proteomes" id="UP000298381">
    <property type="component" value="Unassembled WGS sequence"/>
</dbReference>
<keyword evidence="8" id="KW-1185">Reference proteome</keyword>
<dbReference type="OrthoDB" id="9809047at2"/>
<proteinExistence type="predicted"/>
<comment type="subcellular location">
    <subcellularLocation>
        <location evidence="2">Cytoplasm</location>
    </subcellularLocation>
</comment>
<protein>
    <recommendedName>
        <fullName evidence="3">Phosphocarrier protein HPr</fullName>
    </recommendedName>
</protein>
<keyword evidence="4" id="KW-0963">Cytoplasm</keyword>
<evidence type="ECO:0000259" key="6">
    <source>
        <dbReference type="PROSITE" id="PS51350"/>
    </source>
</evidence>
<keyword evidence="5" id="KW-0598">Phosphotransferase system</keyword>
<dbReference type="PROSITE" id="PS00369">
    <property type="entry name" value="PTS_HPR_HIS"/>
    <property type="match status" value="1"/>
</dbReference>
<dbReference type="InterPro" id="IPR001020">
    <property type="entry name" value="PTS_HPr_His_P_site"/>
</dbReference>
<dbReference type="Gene3D" id="3.30.1340.10">
    <property type="entry name" value="HPr-like"/>
    <property type="match status" value="1"/>
</dbReference>